<name>A0AAN7TRR3_9PEZI</name>
<dbReference type="Gene3D" id="1.25.40.10">
    <property type="entry name" value="Tetratricopeptide repeat domain"/>
    <property type="match status" value="1"/>
</dbReference>
<dbReference type="InterPro" id="IPR011990">
    <property type="entry name" value="TPR-like_helical_dom_sf"/>
</dbReference>
<proteinExistence type="predicted"/>
<sequence>MNEIPILLSLPAEIREYIYKLILHPDANRQHHDDDYTSYDYKPALVLFRINKQIYLESRKIFRSLNTFVRIETPWPEARLHVAHEGHVPLLSAGPKAAKYAGHSMVVRIDAPEVPVEIGDEQMFLILMEDLDKFCKMWYYSNLSHPGLNPQLRLTLILRDPFTPEYEEKRMLKGLQRKLLLPFGMVRDLKSVILMGDPKPLPSIESELREQQAQPQESPEHCLSEAVRLKQLGNEELKKGNYTETLRLYSAAWLAIHVVIAGHKRHIHADRFFSRELRESPYAGKNGQTERLILRVQLVANTCQVYLKQQNYEECVFWGSRTINMLREAMGVNVQQATPEEEYVQEFPAADSLGKIYYRTGIAMRELDGKTEARRLLRVAVQYLPNDRPVHEALSSVSLRLG</sequence>
<evidence type="ECO:0000313" key="2">
    <source>
        <dbReference type="Proteomes" id="UP001310890"/>
    </source>
</evidence>
<dbReference type="EMBL" id="JAVRRL010000002">
    <property type="protein sequence ID" value="KAK5118393.1"/>
    <property type="molecule type" value="Genomic_DNA"/>
</dbReference>
<reference evidence="1" key="1">
    <citation type="submission" date="2023-08" db="EMBL/GenBank/DDBJ databases">
        <title>Black Yeasts Isolated from many extreme environments.</title>
        <authorList>
            <person name="Coleine C."/>
            <person name="Stajich J.E."/>
            <person name="Selbmann L."/>
        </authorList>
    </citation>
    <scope>NUCLEOTIDE SEQUENCE</scope>
    <source>
        <strain evidence="1">CCFEE 5401</strain>
    </source>
</reference>
<gene>
    <name evidence="1" type="ORF">LTR62_002907</name>
</gene>
<protein>
    <submittedName>
        <fullName evidence="1">Uncharacterized protein</fullName>
    </submittedName>
</protein>
<evidence type="ECO:0000313" key="1">
    <source>
        <dbReference type="EMBL" id="KAK5118393.1"/>
    </source>
</evidence>
<dbReference type="Proteomes" id="UP001310890">
    <property type="component" value="Unassembled WGS sequence"/>
</dbReference>
<dbReference type="SUPFAM" id="SSF48452">
    <property type="entry name" value="TPR-like"/>
    <property type="match status" value="1"/>
</dbReference>
<organism evidence="1 2">
    <name type="scientific">Meristemomyces frigidus</name>
    <dbReference type="NCBI Taxonomy" id="1508187"/>
    <lineage>
        <taxon>Eukaryota</taxon>
        <taxon>Fungi</taxon>
        <taxon>Dikarya</taxon>
        <taxon>Ascomycota</taxon>
        <taxon>Pezizomycotina</taxon>
        <taxon>Dothideomycetes</taxon>
        <taxon>Dothideomycetidae</taxon>
        <taxon>Mycosphaerellales</taxon>
        <taxon>Teratosphaeriaceae</taxon>
        <taxon>Meristemomyces</taxon>
    </lineage>
</organism>
<comment type="caution">
    <text evidence="1">The sequence shown here is derived from an EMBL/GenBank/DDBJ whole genome shotgun (WGS) entry which is preliminary data.</text>
</comment>
<accession>A0AAN7TRR3</accession>
<dbReference type="AlphaFoldDB" id="A0AAN7TRR3"/>